<name>A0ABM7WM89_9ACTN</name>
<proteinExistence type="predicted"/>
<dbReference type="InterPro" id="IPR038750">
    <property type="entry name" value="YczE/YyaS-like"/>
</dbReference>
<dbReference type="Pfam" id="PF19700">
    <property type="entry name" value="DUF6198"/>
    <property type="match status" value="1"/>
</dbReference>
<keyword evidence="3" id="KW-1185">Reference proteome</keyword>
<keyword evidence="1" id="KW-0812">Transmembrane</keyword>
<feature type="transmembrane region" description="Helical" evidence="1">
    <location>
        <begin position="169"/>
        <end position="192"/>
    </location>
</feature>
<dbReference type="Proteomes" id="UP001320544">
    <property type="component" value="Chromosome"/>
</dbReference>
<evidence type="ECO:0008006" key="4">
    <source>
        <dbReference type="Google" id="ProtNLM"/>
    </source>
</evidence>
<dbReference type="PANTHER" id="PTHR40078:SF1">
    <property type="entry name" value="INTEGRAL MEMBRANE PROTEIN"/>
    <property type="match status" value="1"/>
</dbReference>
<organism evidence="2 3">
    <name type="scientific">Raoultibacter timonensis</name>
    <dbReference type="NCBI Taxonomy" id="1907662"/>
    <lineage>
        <taxon>Bacteria</taxon>
        <taxon>Bacillati</taxon>
        <taxon>Actinomycetota</taxon>
        <taxon>Coriobacteriia</taxon>
        <taxon>Eggerthellales</taxon>
        <taxon>Eggerthellaceae</taxon>
        <taxon>Raoultibacter</taxon>
    </lineage>
</organism>
<accession>A0ABM7WM89</accession>
<dbReference type="RefSeq" id="WP_102379979.1">
    <property type="nucleotide sequence ID" value="NZ_AP025564.1"/>
</dbReference>
<evidence type="ECO:0000313" key="2">
    <source>
        <dbReference type="EMBL" id="BDE97526.1"/>
    </source>
</evidence>
<feature type="transmembrane region" description="Helical" evidence="1">
    <location>
        <begin position="17"/>
        <end position="38"/>
    </location>
</feature>
<feature type="transmembrane region" description="Helical" evidence="1">
    <location>
        <begin position="114"/>
        <end position="135"/>
    </location>
</feature>
<keyword evidence="1" id="KW-1133">Transmembrane helix</keyword>
<keyword evidence="1" id="KW-0472">Membrane</keyword>
<reference evidence="2 3" key="1">
    <citation type="submission" date="2022-01" db="EMBL/GenBank/DDBJ databases">
        <title>Novel bile acid biosynthetic pathways are enriched in the microbiome of centenarians.</title>
        <authorList>
            <person name="Sato Y."/>
            <person name="Atarashi K."/>
            <person name="Plichta R.D."/>
            <person name="Arai Y."/>
            <person name="Sasajima S."/>
            <person name="Kearney M.S."/>
            <person name="Suda W."/>
            <person name="Takeshita K."/>
            <person name="Sasaki T."/>
            <person name="Okamoto S."/>
            <person name="Skelly N.A."/>
            <person name="Okamura Y."/>
            <person name="Vlamakis H."/>
            <person name="Li Y."/>
            <person name="Tanoue T."/>
            <person name="Takei H."/>
            <person name="Nittono H."/>
            <person name="Narushima S."/>
            <person name="Irie J."/>
            <person name="Itoh H."/>
            <person name="Moriya K."/>
            <person name="Sugiura Y."/>
            <person name="Suematsu M."/>
            <person name="Moritoki N."/>
            <person name="Shibata S."/>
            <person name="Littman R.D."/>
            <person name="Fischbach A.M."/>
            <person name="Uwamino Y."/>
            <person name="Inoue T."/>
            <person name="Honda A."/>
            <person name="Hattori M."/>
            <person name="Murai T."/>
            <person name="Xavier J.R."/>
            <person name="Hirose N."/>
            <person name="Honda K."/>
        </authorList>
    </citation>
    <scope>NUCLEOTIDE SEQUENCE [LARGE SCALE GENOMIC DNA]</scope>
    <source>
        <strain evidence="2 3">CE91-St30</strain>
    </source>
</reference>
<sequence length="218" mass="22916">MDRGNPSEKTKALAKRIAFSTIGIVIISLGTTVCRIGGVGVDPFTAMNIGISGILGLSLGVYQLAVNIVLLVLVFIFGRKQIGIGTVINMVFVGFLIDFFTWLLTATLPLDGSMLQAGICLVVGVALFTFGVSTYMNTDLGVAPYDAVAIIVAARTPVPYTPARMGQDILVTAIAFLVGGPIGVFTVIAAFFTGPLITFWNDHATIPMLKHAGAYADS</sequence>
<protein>
    <recommendedName>
        <fullName evidence="4">Membrane protein YczE</fullName>
    </recommendedName>
</protein>
<gene>
    <name evidence="2" type="ORF">CE91St30_28590</name>
</gene>
<dbReference type="PANTHER" id="PTHR40078">
    <property type="entry name" value="INTEGRAL MEMBRANE PROTEIN-RELATED"/>
    <property type="match status" value="1"/>
</dbReference>
<feature type="transmembrane region" description="Helical" evidence="1">
    <location>
        <begin position="50"/>
        <end position="75"/>
    </location>
</feature>
<evidence type="ECO:0000313" key="3">
    <source>
        <dbReference type="Proteomes" id="UP001320544"/>
    </source>
</evidence>
<dbReference type="EMBL" id="AP025564">
    <property type="protein sequence ID" value="BDE97526.1"/>
    <property type="molecule type" value="Genomic_DNA"/>
</dbReference>
<feature type="transmembrane region" description="Helical" evidence="1">
    <location>
        <begin position="87"/>
        <end position="108"/>
    </location>
</feature>
<evidence type="ECO:0000256" key="1">
    <source>
        <dbReference type="SAM" id="Phobius"/>
    </source>
</evidence>